<proteinExistence type="predicted"/>
<dbReference type="Proteomes" id="UP000295832">
    <property type="component" value="Unassembled WGS sequence"/>
</dbReference>
<name>A0A4R8HG69_9FIRM</name>
<comment type="caution">
    <text evidence="2">The sequence shown here is derived from an EMBL/GenBank/DDBJ whole genome shotgun (WGS) entry which is preliminary data.</text>
</comment>
<dbReference type="AlphaFoldDB" id="A0A4R8HG69"/>
<sequence length="1051" mass="124953">MVESTKELIKENIREKFSDISHEHLNEIVSFVINKGQYKELDDYRIFRLFNSVSKREEVFIGNVLFNDYISKLLLRTYRKYYDENIALIHNDLENFYYFVKIDNNKFSLEELEKCFREYFEENLEELFFGDEDLDKGIYGDFGNLLLPMKPNYISLPFTLIPQFYEEKFKMSMIQYAENNFNLQESLKLFTQYFCATSLNYEDQSPEAFLGKLVIANIITNLDLYKKMCKFNYYTDFKMDLIKKRIQFSENFNNSHKKIIKKYIDNDINEIELEKKLKDNLSKKSIKFIIKVKQEKDFIKIIKMITLISSDQKLIQKLKEIEDRFNDLNITNLSSKPKKEYEKYIKYVYRANRYDLTLLYYLERFVKGLKDKDEKSNKVQEIKKEVNKCWEIVTSNNYTKKLFDLFCINTCESREFFYEIIFKQNNLYKVIFKDYVEIKPLVSLDLKNNFFDTIKNLKISTKQDLILKSSTDDYIKGNHLKLKTLKRNYKKTEDDNVKCCICFQNKAKIEAKNLITGDESFKFVNSESKIENNKRICNICGIYIWLKLKYLGTYSLGGGNVYPEKRNIVFFYGHIPQERVNRVKGILHSLNYSTKNPSIYKYNMLTEAIEELEQDKNQEDLTVEELLTDLIEDDEKDKKINSKVPPTIWSWYKDGQKDDKVKTHIFSIGQGKNKLYAFVLPYAVDRSDKLQKKLSQNRVAVYSMFSFLARLVGVKGNFYYLSTPKLTDEIEEESAFYYKDKKVEDSLEEYELLTEVAWNLVDESKIESSQRESKAEKAFKERLKLAKNLEQSPLITISNKIYRLLLGNKKGNEIYKNLSSIQEFGIPNLFPLIKVSNKIRKGVKFMGQQIDGERLKRFTEDLFSELVLISGLFPKSFKKSPTEFEKYPRLLIKHILKYDSEDDKKNVLVGYKEWMSKILHSAKGSNSYFESDKEKIAKRLENVEKIVLDNEDILADKINLLYLKRSLFGWITEFLYPLYELTKKINLEVDSYTDEQINKTREGKSLNKIKQRFKDMNYDFDKFFELAKELLKENENYYKTLKENEGEEDND</sequence>
<reference evidence="2 3" key="1">
    <citation type="submission" date="2019-03" db="EMBL/GenBank/DDBJ databases">
        <title>Subsurface microbial communities from deep shales in Ohio and West Virginia, USA.</title>
        <authorList>
            <person name="Wrighton K."/>
        </authorList>
    </citation>
    <scope>NUCLEOTIDE SEQUENCE [LARGE SCALE GENOMIC DNA]</scope>
    <source>
        <strain evidence="2 3">MSL 6dP</strain>
    </source>
</reference>
<gene>
    <name evidence="2" type="ORF">C7959_102160</name>
</gene>
<dbReference type="EMBL" id="SOEG01000002">
    <property type="protein sequence ID" value="TDX59022.1"/>
    <property type="molecule type" value="Genomic_DNA"/>
</dbReference>
<dbReference type="RefSeq" id="WP_134114671.1">
    <property type="nucleotide sequence ID" value="NZ_SOEG01000002.1"/>
</dbReference>
<keyword evidence="3" id="KW-1185">Reference proteome</keyword>
<evidence type="ECO:0000256" key="1">
    <source>
        <dbReference type="SAM" id="Coils"/>
    </source>
</evidence>
<keyword evidence="1" id="KW-0175">Coiled coil</keyword>
<feature type="coiled-coil region" evidence="1">
    <location>
        <begin position="602"/>
        <end position="629"/>
    </location>
</feature>
<accession>A0A4R8HG69</accession>
<protein>
    <submittedName>
        <fullName evidence="2">Uncharacterized protein</fullName>
    </submittedName>
</protein>
<organism evidence="2 3">
    <name type="scientific">Orenia marismortui</name>
    <dbReference type="NCBI Taxonomy" id="46469"/>
    <lineage>
        <taxon>Bacteria</taxon>
        <taxon>Bacillati</taxon>
        <taxon>Bacillota</taxon>
        <taxon>Clostridia</taxon>
        <taxon>Halanaerobiales</taxon>
        <taxon>Halobacteroidaceae</taxon>
        <taxon>Orenia</taxon>
    </lineage>
</organism>
<evidence type="ECO:0000313" key="3">
    <source>
        <dbReference type="Proteomes" id="UP000295832"/>
    </source>
</evidence>
<evidence type="ECO:0000313" key="2">
    <source>
        <dbReference type="EMBL" id="TDX59022.1"/>
    </source>
</evidence>